<dbReference type="AlphaFoldDB" id="A0A8H6KWH8"/>
<comment type="catalytic activity">
    <reaction evidence="1">
        <text>RNA(n) + a ribonucleoside 5'-triphosphate = RNA(n+1) + diphosphate</text>
        <dbReference type="Rhea" id="RHEA:21248"/>
        <dbReference type="Rhea" id="RHEA-COMP:14527"/>
        <dbReference type="Rhea" id="RHEA-COMP:17342"/>
        <dbReference type="ChEBI" id="CHEBI:33019"/>
        <dbReference type="ChEBI" id="CHEBI:61557"/>
        <dbReference type="ChEBI" id="CHEBI:140395"/>
        <dbReference type="EC" id="2.7.7.48"/>
    </reaction>
</comment>
<dbReference type="PANTHER" id="PTHR23079:SF55">
    <property type="entry name" value="RNA-DIRECTED RNA POLYMERASE"/>
    <property type="match status" value="1"/>
</dbReference>
<comment type="caution">
    <text evidence="3">The sequence shown here is derived from an EMBL/GenBank/DDBJ whole genome shotgun (WGS) entry which is preliminary data.</text>
</comment>
<keyword evidence="1" id="KW-0808">Transferase</keyword>
<dbReference type="OrthoDB" id="6513042at2759"/>
<keyword evidence="1" id="KW-0694">RNA-binding</keyword>
<dbReference type="GO" id="GO:0030422">
    <property type="term" value="P:siRNA processing"/>
    <property type="evidence" value="ECO:0007669"/>
    <property type="project" value="TreeGrafter"/>
</dbReference>
<evidence type="ECO:0000313" key="3">
    <source>
        <dbReference type="EMBL" id="KAF6838959.1"/>
    </source>
</evidence>
<dbReference type="InterPro" id="IPR057596">
    <property type="entry name" value="RDRP_core"/>
</dbReference>
<keyword evidence="1" id="KW-0548">Nucleotidyltransferase</keyword>
<name>A0A8H6KWH8_9PEZI</name>
<organism evidence="3 4">
    <name type="scientific">Colletotrichum musicola</name>
    <dbReference type="NCBI Taxonomy" id="2175873"/>
    <lineage>
        <taxon>Eukaryota</taxon>
        <taxon>Fungi</taxon>
        <taxon>Dikarya</taxon>
        <taxon>Ascomycota</taxon>
        <taxon>Pezizomycotina</taxon>
        <taxon>Sordariomycetes</taxon>
        <taxon>Hypocreomycetidae</taxon>
        <taxon>Glomerellales</taxon>
        <taxon>Glomerellaceae</taxon>
        <taxon>Colletotrichum</taxon>
        <taxon>Colletotrichum orchidearum species complex</taxon>
    </lineage>
</organism>
<sequence length="664" mass="74928">MAPSSLKSYRVVVQDFVSLDDKQWVYCLSSFPSASQANTVGLVKSITLATNDCRHQIELSFQLVSPNRATSSYPLDQFLAISFAGFRPLYNQSTETVGTQPSTPRECTDYTIRLLRSSVCINGILYKFFGHSNSQLKSRTSLLFAASKEEIKKVVDAMGDFDKMKTVQKKAKRIGLLFSTAHAVLPVDPSRCHDIPDIETPDYVFMDGCGLIAPHLARDLARRMRIAFRNVRYTPLVFQIRYRGYKGVVTLDPSMKGGETLLKLRKSMRKFTGGTDYGFSVVEYSKNNTGQPYGFGHLNDEVIILLHSLGVTSEILLRKQQEHFSFLASAVADPRAAFRFLTYVNQYDLAERVLLESLENVKPQAAEYPAAKESISFKPFADDDRLVYFARYTNASLGRVKNLYLSWAASFGLMSPECQELNRLFSTCVDGNRIKIPPRLESPPEPSPNAPPFVLSHLHDTAKAFARSREHHLISSELSCDGYNFDAMEMLICRGDLAASEFELLQFTYRWCLSNGASLGEFAHFFDFALLSAGEKTWALAHMPVSSDYPSLVRNALCQSDLLQESELSDFKLNHPCLRWKPFYASSRDRPASFLEKAATALHLFHRKLILLQVDDRLTIAIYIPQQVQPAKDYRIGDRARLFAFPRSRDKQTSSRLSLPTKAN</sequence>
<dbReference type="Proteomes" id="UP000639643">
    <property type="component" value="Unassembled WGS sequence"/>
</dbReference>
<evidence type="ECO:0000256" key="1">
    <source>
        <dbReference type="RuleBase" id="RU363098"/>
    </source>
</evidence>
<dbReference type="PANTHER" id="PTHR23079">
    <property type="entry name" value="RNA-DEPENDENT RNA POLYMERASE"/>
    <property type="match status" value="1"/>
</dbReference>
<keyword evidence="1" id="KW-0696">RNA-directed RNA polymerase</keyword>
<evidence type="ECO:0000313" key="4">
    <source>
        <dbReference type="Proteomes" id="UP000639643"/>
    </source>
</evidence>
<feature type="domain" description="RDRP core" evidence="2">
    <location>
        <begin position="66"/>
        <end position="346"/>
    </location>
</feature>
<protein>
    <recommendedName>
        <fullName evidence="1">RNA-dependent RNA polymerase</fullName>
        <ecNumber evidence="1">2.7.7.48</ecNumber>
    </recommendedName>
</protein>
<dbReference type="Pfam" id="PF05183">
    <property type="entry name" value="RdRP"/>
    <property type="match status" value="1"/>
</dbReference>
<dbReference type="InterPro" id="IPR007855">
    <property type="entry name" value="RDRP"/>
</dbReference>
<dbReference type="GO" id="GO:0003723">
    <property type="term" value="F:RNA binding"/>
    <property type="evidence" value="ECO:0007669"/>
    <property type="project" value="UniProtKB-KW"/>
</dbReference>
<dbReference type="GO" id="GO:0003968">
    <property type="term" value="F:RNA-directed RNA polymerase activity"/>
    <property type="evidence" value="ECO:0007669"/>
    <property type="project" value="UniProtKB-KW"/>
</dbReference>
<dbReference type="GO" id="GO:0031380">
    <property type="term" value="C:nuclear RNA-directed RNA polymerase complex"/>
    <property type="evidence" value="ECO:0007669"/>
    <property type="project" value="TreeGrafter"/>
</dbReference>
<proteinExistence type="inferred from homology"/>
<gene>
    <name evidence="3" type="ORF">CMUS01_04420</name>
</gene>
<dbReference type="EMBL" id="WIGM01000120">
    <property type="protein sequence ID" value="KAF6838959.1"/>
    <property type="molecule type" value="Genomic_DNA"/>
</dbReference>
<dbReference type="EC" id="2.7.7.48" evidence="1"/>
<reference evidence="3" key="1">
    <citation type="journal article" date="2020" name="Phytopathology">
        <title>Genome Sequence Resources of Colletotrichum truncatum, C. plurivorum, C. musicola, and C. sojae: Four Species Pathogenic to Soybean (Glycine max).</title>
        <authorList>
            <person name="Rogerio F."/>
            <person name="Boufleur T.R."/>
            <person name="Ciampi-Guillardi M."/>
            <person name="Sukno S.A."/>
            <person name="Thon M.R."/>
            <person name="Massola Junior N.S."/>
            <person name="Baroncelli R."/>
        </authorList>
    </citation>
    <scope>NUCLEOTIDE SEQUENCE</scope>
    <source>
        <strain evidence="3">LFN0074</strain>
    </source>
</reference>
<comment type="similarity">
    <text evidence="1">Belongs to the RdRP family.</text>
</comment>
<accession>A0A8H6KWH8</accession>
<keyword evidence="4" id="KW-1185">Reference proteome</keyword>
<evidence type="ECO:0000259" key="2">
    <source>
        <dbReference type="Pfam" id="PF05183"/>
    </source>
</evidence>